<evidence type="ECO:0000313" key="6">
    <source>
        <dbReference type="Proteomes" id="UP000015453"/>
    </source>
</evidence>
<organism evidence="5 6">
    <name type="scientific">Genlisea aurea</name>
    <dbReference type="NCBI Taxonomy" id="192259"/>
    <lineage>
        <taxon>Eukaryota</taxon>
        <taxon>Viridiplantae</taxon>
        <taxon>Streptophyta</taxon>
        <taxon>Embryophyta</taxon>
        <taxon>Tracheophyta</taxon>
        <taxon>Spermatophyta</taxon>
        <taxon>Magnoliopsida</taxon>
        <taxon>eudicotyledons</taxon>
        <taxon>Gunneridae</taxon>
        <taxon>Pentapetalae</taxon>
        <taxon>asterids</taxon>
        <taxon>lamiids</taxon>
        <taxon>Lamiales</taxon>
        <taxon>Lentibulariaceae</taxon>
        <taxon>Genlisea</taxon>
    </lineage>
</organism>
<comment type="similarity">
    <text evidence="1">Belongs to the protein prenyltransferase subunit alpha family.</text>
</comment>
<evidence type="ECO:0000256" key="1">
    <source>
        <dbReference type="ARBA" id="ARBA00006734"/>
    </source>
</evidence>
<proteinExistence type="inferred from homology"/>
<evidence type="ECO:0000256" key="2">
    <source>
        <dbReference type="ARBA" id="ARBA00022602"/>
    </source>
</evidence>
<feature type="non-terminal residue" evidence="5">
    <location>
        <position position="414"/>
    </location>
</feature>
<dbReference type="PANTHER" id="PTHR11129">
    <property type="entry name" value="PROTEIN FARNESYLTRANSFERASE ALPHA SUBUNIT/RAB GERANYLGERANYL TRANSFERASE ALPHA SUBUNIT"/>
    <property type="match status" value="1"/>
</dbReference>
<dbReference type="Proteomes" id="UP000015453">
    <property type="component" value="Unassembled WGS sequence"/>
</dbReference>
<dbReference type="GO" id="GO:0005965">
    <property type="term" value="C:protein farnesyltransferase complex"/>
    <property type="evidence" value="ECO:0007669"/>
    <property type="project" value="TreeGrafter"/>
</dbReference>
<feature type="non-terminal residue" evidence="5">
    <location>
        <position position="1"/>
    </location>
</feature>
<reference evidence="5 6" key="1">
    <citation type="journal article" date="2013" name="BMC Genomics">
        <title>The miniature genome of a carnivorous plant Genlisea aurea contains a low number of genes and short non-coding sequences.</title>
        <authorList>
            <person name="Leushkin E.V."/>
            <person name="Sutormin R.A."/>
            <person name="Nabieva E.R."/>
            <person name="Penin A.A."/>
            <person name="Kondrashov A.S."/>
            <person name="Logacheva M.D."/>
        </authorList>
    </citation>
    <scope>NUCLEOTIDE SEQUENCE [LARGE SCALE GENOMIC DNA]</scope>
</reference>
<dbReference type="EMBL" id="AUSU01001469">
    <property type="protein sequence ID" value="EPS70946.1"/>
    <property type="molecule type" value="Genomic_DNA"/>
</dbReference>
<accession>S8D0V7</accession>
<evidence type="ECO:0000256" key="4">
    <source>
        <dbReference type="ARBA" id="ARBA00022737"/>
    </source>
</evidence>
<dbReference type="OrthoDB" id="1924260at2759"/>
<dbReference type="AlphaFoldDB" id="S8D0V7"/>
<keyword evidence="2" id="KW-0637">Prenyltransferase</keyword>
<sequence>NMMVEMNVDPYLLLENLEKILSSDPHIDEVGFIHPAQFAAFGQDRCASSSSEDACQVFDEITDAKPVVENSFSNFFWHREHKLGISTLILFPLYNAARDAFLNAYIRYRDSMDDASVETMDEVMKHSRGLILLSSDHGTAWNSRKMIISKNPLLPVLMDELRLSALVLSHSPKSERTWSHRRWAIKIIAGSHLGSVEEIASKESEFVKSIVERFKMNYRAWSHRCWIVSYMAYPQLLHEIEDSHGWSALHVADNSCYHYRALLLLKMAEEIRRRGGQCSEFHRLWKEELHWTAALIDRFVGREALWLHRRFLALTWAKHLKDDRDFGSDHRDYDGDGVGKFVKDEIVLVQSCSVVPDDDDFDDHKAQAVHSGTYISWLAKQMPDLFLNELRKSSENYDRIKVIMNDIGRDFLLD</sequence>
<dbReference type="SUPFAM" id="SSF48439">
    <property type="entry name" value="Protein prenylyltransferase"/>
    <property type="match status" value="1"/>
</dbReference>
<dbReference type="Gene3D" id="1.25.40.120">
    <property type="entry name" value="Protein prenylyltransferase"/>
    <property type="match status" value="1"/>
</dbReference>
<dbReference type="GO" id="GO:0004660">
    <property type="term" value="F:protein farnesyltransferase activity"/>
    <property type="evidence" value="ECO:0007669"/>
    <property type="project" value="TreeGrafter"/>
</dbReference>
<keyword evidence="6" id="KW-1185">Reference proteome</keyword>
<dbReference type="InterPro" id="IPR002088">
    <property type="entry name" value="Prenyl_trans_a"/>
</dbReference>
<dbReference type="GO" id="GO:0005953">
    <property type="term" value="C:CAAX-protein geranylgeranyltransferase complex"/>
    <property type="evidence" value="ECO:0007669"/>
    <property type="project" value="TreeGrafter"/>
</dbReference>
<evidence type="ECO:0000256" key="3">
    <source>
        <dbReference type="ARBA" id="ARBA00022679"/>
    </source>
</evidence>
<keyword evidence="4" id="KW-0677">Repeat</keyword>
<dbReference type="Pfam" id="PF01239">
    <property type="entry name" value="PPTA"/>
    <property type="match status" value="2"/>
</dbReference>
<gene>
    <name evidence="5" type="ORF">M569_03814</name>
</gene>
<keyword evidence="3" id="KW-0808">Transferase</keyword>
<name>S8D0V7_9LAMI</name>
<dbReference type="PANTHER" id="PTHR11129:SF10">
    <property type="entry name" value="PROTEIN PRENYLYLTRANSFERASE SUPERFAMILY PROTEIN"/>
    <property type="match status" value="1"/>
</dbReference>
<protein>
    <submittedName>
        <fullName evidence="5">Uncharacterized protein</fullName>
    </submittedName>
</protein>
<comment type="caution">
    <text evidence="5">The sequence shown here is derived from an EMBL/GenBank/DDBJ whole genome shotgun (WGS) entry which is preliminary data.</text>
</comment>
<evidence type="ECO:0000313" key="5">
    <source>
        <dbReference type="EMBL" id="EPS70946.1"/>
    </source>
</evidence>
<dbReference type="GO" id="GO:0004662">
    <property type="term" value="F:CAAX-protein geranylgeranyltransferase activity"/>
    <property type="evidence" value="ECO:0007669"/>
    <property type="project" value="TreeGrafter"/>
</dbReference>